<evidence type="ECO:0000313" key="2">
    <source>
        <dbReference type="EMBL" id="KAK3035025.1"/>
    </source>
</evidence>
<evidence type="ECO:0000313" key="3">
    <source>
        <dbReference type="Proteomes" id="UP001188597"/>
    </source>
</evidence>
<dbReference type="PANTHER" id="PTHR46328:SF41">
    <property type="entry name" value="FAR1 DNA BINDING DOMAIN, FHY3_FAR1 FAMILY-RELATED"/>
    <property type="match status" value="1"/>
</dbReference>
<name>A0AA89BAX6_9ASTE</name>
<dbReference type="Pfam" id="PF03101">
    <property type="entry name" value="FAR1"/>
    <property type="match status" value="1"/>
</dbReference>
<gene>
    <name evidence="2" type="ORF">RJ639_033939</name>
</gene>
<protein>
    <recommendedName>
        <fullName evidence="1">FAR1 domain-containing protein</fullName>
    </recommendedName>
</protein>
<sequence length="166" mass="19063">MADEAHSQTSQRNFQSINDVDESRYLVDHKGLNSSNSDVLEVENPHFGDGVQDIGEAQTITFKDCNTHAKIITVQNYDAYVGGKGCSEFDCKQILGKVFATEEEACFFYNHYALVKGFGTRLHFSNKIWAMKQLCRKQLVCNKQGFKCLKDKRHIGRQPKHRRERE</sequence>
<proteinExistence type="predicted"/>
<dbReference type="PANTHER" id="PTHR46328">
    <property type="entry name" value="FAR-RED IMPAIRED RESPONSIVE (FAR1) FAMILY PROTEIN-RELATED"/>
    <property type="match status" value="1"/>
</dbReference>
<reference evidence="2" key="1">
    <citation type="submission" date="2022-12" db="EMBL/GenBank/DDBJ databases">
        <title>Draft genome assemblies for two species of Escallonia (Escalloniales).</title>
        <authorList>
            <person name="Chanderbali A."/>
            <person name="Dervinis C."/>
            <person name="Anghel I."/>
            <person name="Soltis D."/>
            <person name="Soltis P."/>
            <person name="Zapata F."/>
        </authorList>
    </citation>
    <scope>NUCLEOTIDE SEQUENCE</scope>
    <source>
        <strain evidence="2">UCBG64.0493</strain>
        <tissue evidence="2">Leaf</tissue>
    </source>
</reference>
<dbReference type="AlphaFoldDB" id="A0AA89BAX6"/>
<dbReference type="Proteomes" id="UP001188597">
    <property type="component" value="Unassembled WGS sequence"/>
</dbReference>
<comment type="caution">
    <text evidence="2">The sequence shown here is derived from an EMBL/GenBank/DDBJ whole genome shotgun (WGS) entry which is preliminary data.</text>
</comment>
<dbReference type="EMBL" id="JAVXUP010000185">
    <property type="protein sequence ID" value="KAK3035025.1"/>
    <property type="molecule type" value="Genomic_DNA"/>
</dbReference>
<evidence type="ECO:0000259" key="1">
    <source>
        <dbReference type="Pfam" id="PF03101"/>
    </source>
</evidence>
<keyword evidence="3" id="KW-1185">Reference proteome</keyword>
<dbReference type="InterPro" id="IPR004330">
    <property type="entry name" value="FAR1_DNA_bnd_dom"/>
</dbReference>
<feature type="domain" description="FAR1" evidence="1">
    <location>
        <begin position="108"/>
        <end position="159"/>
    </location>
</feature>
<accession>A0AA89BAX6</accession>
<organism evidence="2 3">
    <name type="scientific">Escallonia herrerae</name>
    <dbReference type="NCBI Taxonomy" id="1293975"/>
    <lineage>
        <taxon>Eukaryota</taxon>
        <taxon>Viridiplantae</taxon>
        <taxon>Streptophyta</taxon>
        <taxon>Embryophyta</taxon>
        <taxon>Tracheophyta</taxon>
        <taxon>Spermatophyta</taxon>
        <taxon>Magnoliopsida</taxon>
        <taxon>eudicotyledons</taxon>
        <taxon>Gunneridae</taxon>
        <taxon>Pentapetalae</taxon>
        <taxon>asterids</taxon>
        <taxon>campanulids</taxon>
        <taxon>Escalloniales</taxon>
        <taxon>Escalloniaceae</taxon>
        <taxon>Escallonia</taxon>
    </lineage>
</organism>